<proteinExistence type="predicted"/>
<dbReference type="EMBL" id="ONZQ02000007">
    <property type="protein sequence ID" value="SPO02819.1"/>
    <property type="molecule type" value="Genomic_DNA"/>
</dbReference>
<dbReference type="Pfam" id="PF20183">
    <property type="entry name" value="DUF6546"/>
    <property type="match status" value="1"/>
</dbReference>
<evidence type="ECO:0000313" key="3">
    <source>
        <dbReference type="Proteomes" id="UP001187682"/>
    </source>
</evidence>
<protein>
    <recommendedName>
        <fullName evidence="1">DUF6546 domain-containing protein</fullName>
    </recommendedName>
</protein>
<organism evidence="2 3">
    <name type="scientific">Cephalotrichum gorgonifer</name>
    <dbReference type="NCBI Taxonomy" id="2041049"/>
    <lineage>
        <taxon>Eukaryota</taxon>
        <taxon>Fungi</taxon>
        <taxon>Dikarya</taxon>
        <taxon>Ascomycota</taxon>
        <taxon>Pezizomycotina</taxon>
        <taxon>Sordariomycetes</taxon>
        <taxon>Hypocreomycetidae</taxon>
        <taxon>Microascales</taxon>
        <taxon>Microascaceae</taxon>
        <taxon>Cephalotrichum</taxon>
    </lineage>
</organism>
<sequence length="480" mass="55409">MPTTFIHLPAELRELVLSFLAEKYAFNHDYLSPLDRRPSLSLASYASVCREWRYVLERTTFSSLCVHIGRLDDFARYVTAERRRRVRHILLHVRLPPYPCDPCTEKESWAVQLENNGNFTKTVCRFFEIMNEWEPEEVCPGGVSLEMSVSSPSDFRNMPFPLWESRRWNMTDIGDRRFLDSALDFIGQDEEARVVGLLRPAYAVTSFTAGAVGRRTIVPGAYGEIISALPCVRQVSLTLSKEQRLLLRNLYFSQFGGYIVRWPPALESLILRGQNNTEWRALPHEVASEKDCGEKLCLGLRNLSPHIRHLSIRDLIKIRELLGPVWPASSEDRGIVPLNPPDLPVYKYLETVDFHYASFMYKSDWYKDSHDFNDQEVTRQWRQNIAFSAARLAMYMPSLRRMTISQRPTMWAGKHRLRYEVGDEGAEIVFSSSFEFKPLEWVLDAWAAVAKRDQRILQVRMERVAADPKDGPIPVVSAVS</sequence>
<evidence type="ECO:0000259" key="1">
    <source>
        <dbReference type="Pfam" id="PF20183"/>
    </source>
</evidence>
<feature type="domain" description="DUF6546" evidence="1">
    <location>
        <begin position="376"/>
        <end position="466"/>
    </location>
</feature>
<comment type="caution">
    <text evidence="2">The sequence shown here is derived from an EMBL/GenBank/DDBJ whole genome shotgun (WGS) entry which is preliminary data.</text>
</comment>
<keyword evidence="3" id="KW-1185">Reference proteome</keyword>
<dbReference type="InterPro" id="IPR046676">
    <property type="entry name" value="DUF6546"/>
</dbReference>
<dbReference type="Proteomes" id="UP001187682">
    <property type="component" value="Unassembled WGS sequence"/>
</dbReference>
<dbReference type="AlphaFoldDB" id="A0AAE8SVT9"/>
<name>A0AAE8SVT9_9PEZI</name>
<evidence type="ECO:0000313" key="2">
    <source>
        <dbReference type="EMBL" id="SPO02819.1"/>
    </source>
</evidence>
<reference evidence="2" key="1">
    <citation type="submission" date="2018-03" db="EMBL/GenBank/DDBJ databases">
        <authorList>
            <person name="Guldener U."/>
        </authorList>
    </citation>
    <scope>NUCLEOTIDE SEQUENCE</scope>
</reference>
<gene>
    <name evidence="2" type="ORF">DNG_05494</name>
</gene>
<accession>A0AAE8SVT9</accession>